<dbReference type="OrthoDB" id="9803483at2"/>
<dbReference type="RefSeq" id="WP_007256296.1">
    <property type="nucleotide sequence ID" value="NZ_CH724108.1"/>
</dbReference>
<dbReference type="Proteomes" id="UP000003635">
    <property type="component" value="Unassembled WGS sequence"/>
</dbReference>
<dbReference type="InterPro" id="IPR023210">
    <property type="entry name" value="NADP_OxRdtase_dom"/>
</dbReference>
<proteinExistence type="inferred from homology"/>
<dbReference type="PANTHER" id="PTHR43150">
    <property type="entry name" value="HYPERKINETIC, ISOFORM M"/>
    <property type="match status" value="1"/>
</dbReference>
<dbReference type="NCBIfam" id="NF007388">
    <property type="entry name" value="PRK09912.1"/>
    <property type="match status" value="1"/>
</dbReference>
<dbReference type="CDD" id="cd19150">
    <property type="entry name" value="AKR_AKR14A1"/>
    <property type="match status" value="1"/>
</dbReference>
<dbReference type="InterPro" id="IPR036812">
    <property type="entry name" value="NAD(P)_OxRdtase_dom_sf"/>
</dbReference>
<evidence type="ECO:0000313" key="5">
    <source>
        <dbReference type="EMBL" id="EAR49480.1"/>
    </source>
</evidence>
<comment type="similarity">
    <text evidence="1">Belongs to the shaker potassium channel beta subunit family.</text>
</comment>
<dbReference type="AlphaFoldDB" id="Q2C9Y3"/>
<dbReference type="PANTHER" id="PTHR43150:SF4">
    <property type="entry name" value="L-GLYCERALDEHYDE 3-PHOSPHATE REDUCTASE"/>
    <property type="match status" value="1"/>
</dbReference>
<keyword evidence="3" id="KW-0560">Oxidoreductase</keyword>
<evidence type="ECO:0000256" key="1">
    <source>
        <dbReference type="ARBA" id="ARBA00006515"/>
    </source>
</evidence>
<gene>
    <name evidence="5" type="ORF">OG2516_13901</name>
</gene>
<dbReference type="STRING" id="314256.OG2516_13901"/>
<accession>Q2C9Y3</accession>
<dbReference type="GO" id="GO:0051596">
    <property type="term" value="P:methylglyoxal catabolic process"/>
    <property type="evidence" value="ECO:0007669"/>
    <property type="project" value="InterPro"/>
</dbReference>
<feature type="domain" description="NADP-dependent oxidoreductase" evidence="4">
    <location>
        <begin position="28"/>
        <end position="327"/>
    </location>
</feature>
<evidence type="ECO:0000259" key="4">
    <source>
        <dbReference type="Pfam" id="PF00248"/>
    </source>
</evidence>
<evidence type="ECO:0000256" key="3">
    <source>
        <dbReference type="ARBA" id="ARBA00023002"/>
    </source>
</evidence>
<organism evidence="5 6">
    <name type="scientific">Oceanicola granulosus (strain ATCC BAA-861 / DSM 15982 / KCTC 12143 / HTCC2516)</name>
    <dbReference type="NCBI Taxonomy" id="314256"/>
    <lineage>
        <taxon>Bacteria</taxon>
        <taxon>Pseudomonadati</taxon>
        <taxon>Pseudomonadota</taxon>
        <taxon>Alphaproteobacteria</taxon>
        <taxon>Rhodobacterales</taxon>
        <taxon>Roseobacteraceae</taxon>
        <taxon>Oceanicola</taxon>
    </lineage>
</organism>
<comment type="caution">
    <text evidence="5">The sequence shown here is derived from an EMBL/GenBank/DDBJ whole genome shotgun (WGS) entry which is preliminary data.</text>
</comment>
<protein>
    <recommendedName>
        <fullName evidence="4">NADP-dependent oxidoreductase domain-containing protein</fullName>
    </recommendedName>
</protein>
<dbReference type="eggNOG" id="COG0667">
    <property type="taxonomic scope" value="Bacteria"/>
</dbReference>
<keyword evidence="2" id="KW-0521">NADP</keyword>
<dbReference type="InterPro" id="IPR005399">
    <property type="entry name" value="K_chnl_volt-dep_bsu_KCNAB-rel"/>
</dbReference>
<dbReference type="InterPro" id="IPR047628">
    <property type="entry name" value="GAP_reductase"/>
</dbReference>
<keyword evidence="6" id="KW-1185">Reference proteome</keyword>
<dbReference type="EMBL" id="AAOT01000066">
    <property type="protein sequence ID" value="EAR49480.1"/>
    <property type="molecule type" value="Genomic_DNA"/>
</dbReference>
<dbReference type="Gene3D" id="3.20.20.100">
    <property type="entry name" value="NADP-dependent oxidoreductase domain"/>
    <property type="match status" value="1"/>
</dbReference>
<reference evidence="5 6" key="1">
    <citation type="journal article" date="2010" name="J. Bacteriol.">
        <title>Genome sequences of Oceanicola granulosus HTCC2516(T) and Oceanicola batsensis HTCC2597(TDelta).</title>
        <authorList>
            <person name="Thrash J.C."/>
            <person name="Cho J.C."/>
            <person name="Vergin K.L."/>
            <person name="Giovannoni S.J."/>
        </authorList>
    </citation>
    <scope>NUCLEOTIDE SEQUENCE [LARGE SCALE GENOMIC DNA]</scope>
    <source>
        <strain evidence="6">ATCC BAA-861 / DSM 15982 / KCTC 12143 / HTCC2516</strain>
    </source>
</reference>
<dbReference type="Pfam" id="PF00248">
    <property type="entry name" value="Aldo_ket_red"/>
    <property type="match status" value="1"/>
</dbReference>
<evidence type="ECO:0000256" key="2">
    <source>
        <dbReference type="ARBA" id="ARBA00022857"/>
    </source>
</evidence>
<sequence length="344" mass="38140">MTYRPAADRYEKMVYRRCGNSGLKLPAISLGLWHNFGHDFPHQTKRDIVLTAFDHGITHFDLANNYGPPPGSAEHAFGSILAEDLKPYRDELIISSKAGYEMWDGPYGEWGSRKYLVASCDQSLKRMGLDYVDIFYSHRFDPDTPLEETMGALDYIVRSGRALYAGISSYNSERTREAAAILKDLGTPCLIHQPSYNMLNRWVERDGLKDTLTELGIGSIAFTPLAQGMLTKKYLGGIPDSSRAAQDKSLDRNMLSERAIENIRKLDEIAGARGQTLAQMALAWVLRDGGITSALIGASKPSQVVDCAGAVSNLDFSAEELAQIDEYADEEKINLWAKSAELDT</sequence>
<dbReference type="GO" id="GO:0016616">
    <property type="term" value="F:oxidoreductase activity, acting on the CH-OH group of donors, NAD or NADP as acceptor"/>
    <property type="evidence" value="ECO:0007669"/>
    <property type="project" value="InterPro"/>
</dbReference>
<dbReference type="SUPFAM" id="SSF51430">
    <property type="entry name" value="NAD(P)-linked oxidoreductase"/>
    <property type="match status" value="1"/>
</dbReference>
<name>Q2C9Y3_OCEGH</name>
<evidence type="ECO:0000313" key="6">
    <source>
        <dbReference type="Proteomes" id="UP000003635"/>
    </source>
</evidence>
<dbReference type="HOGENOM" id="CLU_023205_2_0_5"/>